<evidence type="ECO:0000256" key="1">
    <source>
        <dbReference type="SAM" id="Phobius"/>
    </source>
</evidence>
<name>A0A934QFC2_9MICO</name>
<feature type="transmembrane region" description="Helical" evidence="1">
    <location>
        <begin position="20"/>
        <end position="42"/>
    </location>
</feature>
<feature type="transmembrane region" description="Helical" evidence="1">
    <location>
        <begin position="84"/>
        <end position="105"/>
    </location>
</feature>
<dbReference type="RefSeq" id="WP_200132735.1">
    <property type="nucleotide sequence ID" value="NZ_JAEHOI010000011.1"/>
</dbReference>
<feature type="transmembrane region" description="Helical" evidence="1">
    <location>
        <begin position="117"/>
        <end position="137"/>
    </location>
</feature>
<proteinExistence type="predicted"/>
<organism evidence="2 3">
    <name type="scientific">Leucobacter edaphi</name>
    <dbReference type="NCBI Taxonomy" id="2796472"/>
    <lineage>
        <taxon>Bacteria</taxon>
        <taxon>Bacillati</taxon>
        <taxon>Actinomycetota</taxon>
        <taxon>Actinomycetes</taxon>
        <taxon>Micrococcales</taxon>
        <taxon>Microbacteriaceae</taxon>
        <taxon>Leucobacter</taxon>
    </lineage>
</organism>
<accession>A0A934QFC2</accession>
<dbReference type="EMBL" id="JAEHOI010000011">
    <property type="protein sequence ID" value="MBK0422532.1"/>
    <property type="molecule type" value="Genomic_DNA"/>
</dbReference>
<keyword evidence="1" id="KW-0812">Transmembrane</keyword>
<reference evidence="2" key="1">
    <citation type="submission" date="2020-12" db="EMBL/GenBank/DDBJ databases">
        <title>Leucobacter sp. CAS2, isolated from Chromium sludge.</title>
        <authorList>
            <person name="Xu Z."/>
        </authorList>
    </citation>
    <scope>NUCLEOTIDE SEQUENCE</scope>
    <source>
        <strain evidence="2">CSA2</strain>
    </source>
</reference>
<feature type="transmembrane region" description="Helical" evidence="1">
    <location>
        <begin position="54"/>
        <end position="77"/>
    </location>
</feature>
<keyword evidence="3" id="KW-1185">Reference proteome</keyword>
<dbReference type="Proteomes" id="UP000618733">
    <property type="component" value="Unassembled WGS sequence"/>
</dbReference>
<evidence type="ECO:0000313" key="2">
    <source>
        <dbReference type="EMBL" id="MBK0422532.1"/>
    </source>
</evidence>
<gene>
    <name evidence="2" type="ORF">JD292_10665</name>
</gene>
<sequence length="148" mass="15122">MTSTTIDLPVARVRVPQIALWLALLLPPVGAAIGIGAAVFLFDAIDPLTGDYGLWVMAQMAIIFVAAALIGSAALLGARGDAPVWAALLGTGAGFVVVSVDYLLYGNEMLSQPGFFAAFPGLLAASIVLAIAGGLRVRNPRPTSTSSV</sequence>
<comment type="caution">
    <text evidence="2">The sequence shown here is derived from an EMBL/GenBank/DDBJ whole genome shotgun (WGS) entry which is preliminary data.</text>
</comment>
<keyword evidence="1" id="KW-0472">Membrane</keyword>
<dbReference type="AlphaFoldDB" id="A0A934QFC2"/>
<keyword evidence="1" id="KW-1133">Transmembrane helix</keyword>
<protein>
    <submittedName>
        <fullName evidence="2">Uncharacterized protein</fullName>
    </submittedName>
</protein>
<evidence type="ECO:0000313" key="3">
    <source>
        <dbReference type="Proteomes" id="UP000618733"/>
    </source>
</evidence>